<comment type="caution">
    <text evidence="3">The sequence shown here is derived from an EMBL/GenBank/DDBJ whole genome shotgun (WGS) entry which is preliminary data.</text>
</comment>
<dbReference type="Gene3D" id="3.40.710.10">
    <property type="entry name" value="DD-peptidase/beta-lactamase superfamily"/>
    <property type="match status" value="1"/>
</dbReference>
<feature type="domain" description="Beta-lactamase-related" evidence="2">
    <location>
        <begin position="82"/>
        <end position="358"/>
    </location>
</feature>
<protein>
    <submittedName>
        <fullName evidence="3">Beta-lactamase</fullName>
    </submittedName>
</protein>
<accession>A0A444WDD0</accession>
<dbReference type="Proteomes" id="UP000289775">
    <property type="component" value="Unassembled WGS sequence"/>
</dbReference>
<feature type="transmembrane region" description="Helical" evidence="1">
    <location>
        <begin position="7"/>
        <end position="25"/>
    </location>
</feature>
<dbReference type="OrthoDB" id="9773047at2"/>
<evidence type="ECO:0000256" key="1">
    <source>
        <dbReference type="SAM" id="Phobius"/>
    </source>
</evidence>
<reference evidence="3 4" key="1">
    <citation type="submission" date="2014-12" db="EMBL/GenBank/DDBJ databases">
        <title>Genome sequence of Flavobacterium beibuense RSKm HC5.</title>
        <authorList>
            <person name="Kim J.F."/>
            <person name="Song J.Y."/>
            <person name="Kwak M.-J."/>
            <person name="Lee S.-W."/>
        </authorList>
    </citation>
    <scope>NUCLEOTIDE SEQUENCE [LARGE SCALE GENOMIC DNA]</scope>
    <source>
        <strain evidence="3 4">RSKm HC5</strain>
    </source>
</reference>
<dbReference type="RefSeq" id="WP_129750500.1">
    <property type="nucleotide sequence ID" value="NZ_JUIW01000004.1"/>
</dbReference>
<dbReference type="AlphaFoldDB" id="A0A444WDD0"/>
<dbReference type="Pfam" id="PF00144">
    <property type="entry name" value="Beta-lactamase"/>
    <property type="match status" value="1"/>
</dbReference>
<dbReference type="InterPro" id="IPR001466">
    <property type="entry name" value="Beta-lactam-related"/>
</dbReference>
<dbReference type="EMBL" id="JUIW01000004">
    <property type="protein sequence ID" value="RYJ43840.1"/>
    <property type="molecule type" value="Genomic_DNA"/>
</dbReference>
<dbReference type="InterPro" id="IPR050789">
    <property type="entry name" value="Diverse_Enzym_Activities"/>
</dbReference>
<gene>
    <name evidence="3" type="ORF">NU09_1348</name>
</gene>
<proteinExistence type="predicted"/>
<evidence type="ECO:0000313" key="4">
    <source>
        <dbReference type="Proteomes" id="UP000289775"/>
    </source>
</evidence>
<evidence type="ECO:0000259" key="2">
    <source>
        <dbReference type="Pfam" id="PF00144"/>
    </source>
</evidence>
<keyword evidence="4" id="KW-1185">Reference proteome</keyword>
<dbReference type="SUPFAM" id="SSF56601">
    <property type="entry name" value="beta-lactamase/transpeptidase-like"/>
    <property type="match status" value="1"/>
</dbReference>
<keyword evidence="1" id="KW-1133">Transmembrane helix</keyword>
<sequence>MKFLKKFLIFLIISIAVIVALLYIFNVDYLLKAVRVVYLNGKTTAFLDDYEYFDNRVVEAGTAQPWATDKDYNKVPATQRLEDTHKTLGTVAYLIIKNDSIWHESYYDGYGKDSKTNSFSMAKSIVSAALFKAVMEGKVKSLDQKVSDYFPEYNEGYAAELTVGDLSSMATGLDWGEQYSSPFSVTTRAYFDDNLKETVLGVKVVREPGRDFEYVSGATELLAMVLEKATGEHLSDYVSEKFWKPMGAENPALWQLDEPGGIEKAYCCFASNARDFARFGKLFLHEGNWNGNQILDSTAVKTMVKPRFDASPEYGYGWWINHYLNRKMYYMRGHLGQFVIVVPQDNVIIVRLGHTKGLQTDKDPHSNDFYVYVDEAYKMMGLIKENEGVGNFKTLTQEEEEQQENK</sequence>
<keyword evidence="1" id="KW-0812">Transmembrane</keyword>
<dbReference type="InterPro" id="IPR012338">
    <property type="entry name" value="Beta-lactam/transpept-like"/>
</dbReference>
<evidence type="ECO:0000313" key="3">
    <source>
        <dbReference type="EMBL" id="RYJ43840.1"/>
    </source>
</evidence>
<name>A0A444WDD0_9FLAO</name>
<dbReference type="PANTHER" id="PTHR43283">
    <property type="entry name" value="BETA-LACTAMASE-RELATED"/>
    <property type="match status" value="1"/>
</dbReference>
<organism evidence="3 4">
    <name type="scientific">Flavobacterium beibuense</name>
    <dbReference type="NCBI Taxonomy" id="657326"/>
    <lineage>
        <taxon>Bacteria</taxon>
        <taxon>Pseudomonadati</taxon>
        <taxon>Bacteroidota</taxon>
        <taxon>Flavobacteriia</taxon>
        <taxon>Flavobacteriales</taxon>
        <taxon>Flavobacteriaceae</taxon>
        <taxon>Flavobacterium</taxon>
    </lineage>
</organism>
<dbReference type="PANTHER" id="PTHR43283:SF7">
    <property type="entry name" value="BETA-LACTAMASE-RELATED DOMAIN-CONTAINING PROTEIN"/>
    <property type="match status" value="1"/>
</dbReference>
<keyword evidence="1" id="KW-0472">Membrane</keyword>